<dbReference type="SUPFAM" id="SSF50969">
    <property type="entry name" value="YVTN repeat-like/Quinoprotein amine dehydrogenase"/>
    <property type="match status" value="1"/>
</dbReference>
<evidence type="ECO:0000256" key="1">
    <source>
        <dbReference type="SAM" id="SignalP"/>
    </source>
</evidence>
<sequence>MKKIASLALGAALLACSAAQAAIPVYGFVVKNTYPHDPQAFTQGLFFKDGHLYETTGLQGRSTLRKVELNTGKVLQKKELASEFFGEGSAAVGNEIVSLTWTSHVGFVYDQKTFGLKRRFNYAGEGWGLASDAQRLYMSDGSNAIRVLDPKSLEEVRRIQVTAEGKPVNRLNELEVVDGQIYANVWGTDIIARIDPTTGNVVGWIDLTNLLPPAQRGTDSMDAVLNGIAYDARHHRLFVTGKLWPKLFEIELVEIRKR</sequence>
<dbReference type="Gene3D" id="2.130.10.10">
    <property type="entry name" value="YVTN repeat-like/Quinoprotein amine dehydrogenase"/>
    <property type="match status" value="1"/>
</dbReference>
<evidence type="ECO:0000313" key="3">
    <source>
        <dbReference type="Proteomes" id="UP001205861"/>
    </source>
</evidence>
<dbReference type="Pfam" id="PF05096">
    <property type="entry name" value="Glu_cyclase_2"/>
    <property type="match status" value="1"/>
</dbReference>
<name>A0ABT2BR57_9BURK</name>
<reference evidence="2 3" key="1">
    <citation type="submission" date="2022-08" db="EMBL/GenBank/DDBJ databases">
        <title>Reclassification of Massilia species as members of the genera Telluria, Duganella, Pseudoduganella, Mokoshia gen. nov. and Zemynaea gen. nov. using orthogonal and non-orthogonal genome-based approaches.</title>
        <authorList>
            <person name="Bowman J.P."/>
        </authorList>
    </citation>
    <scope>NUCLEOTIDE SEQUENCE [LARGE SCALE GENOMIC DNA]</scope>
    <source>
        <strain evidence="2 3">JCM 31607</strain>
    </source>
</reference>
<dbReference type="InterPro" id="IPR011044">
    <property type="entry name" value="Quino_amine_DH_bsu"/>
</dbReference>
<protein>
    <submittedName>
        <fullName evidence="2">Glutaminyl-peptide cyclotransferase</fullName>
    </submittedName>
</protein>
<keyword evidence="3" id="KW-1185">Reference proteome</keyword>
<dbReference type="EMBL" id="JANUGV010000011">
    <property type="protein sequence ID" value="MCS0610991.1"/>
    <property type="molecule type" value="Genomic_DNA"/>
</dbReference>
<feature type="signal peptide" evidence="1">
    <location>
        <begin position="1"/>
        <end position="21"/>
    </location>
</feature>
<feature type="chain" id="PRO_5045956651" evidence="1">
    <location>
        <begin position="22"/>
        <end position="258"/>
    </location>
</feature>
<dbReference type="RefSeq" id="WP_258858521.1">
    <property type="nucleotide sequence ID" value="NZ_JANUGV010000011.1"/>
</dbReference>
<accession>A0ABT2BR57</accession>
<keyword evidence="1" id="KW-0732">Signal</keyword>
<proteinExistence type="predicted"/>
<dbReference type="PROSITE" id="PS51257">
    <property type="entry name" value="PROKAR_LIPOPROTEIN"/>
    <property type="match status" value="1"/>
</dbReference>
<dbReference type="PANTHER" id="PTHR31270:SF1">
    <property type="entry name" value="GLUTAMINYL-PEPTIDE CYCLOTRANSFERASE"/>
    <property type="match status" value="1"/>
</dbReference>
<evidence type="ECO:0000313" key="2">
    <source>
        <dbReference type="EMBL" id="MCS0610991.1"/>
    </source>
</evidence>
<comment type="caution">
    <text evidence="2">The sequence shown here is derived from an EMBL/GenBank/DDBJ whole genome shotgun (WGS) entry which is preliminary data.</text>
</comment>
<gene>
    <name evidence="2" type="ORF">NX773_22775</name>
</gene>
<dbReference type="Proteomes" id="UP001205861">
    <property type="component" value="Unassembled WGS sequence"/>
</dbReference>
<dbReference type="InterPro" id="IPR007788">
    <property type="entry name" value="QCT"/>
</dbReference>
<organism evidence="2 3">
    <name type="scientific">Massilia solisilvae</name>
    <dbReference type="NCBI Taxonomy" id="1811225"/>
    <lineage>
        <taxon>Bacteria</taxon>
        <taxon>Pseudomonadati</taxon>
        <taxon>Pseudomonadota</taxon>
        <taxon>Betaproteobacteria</taxon>
        <taxon>Burkholderiales</taxon>
        <taxon>Oxalobacteraceae</taxon>
        <taxon>Telluria group</taxon>
        <taxon>Massilia</taxon>
    </lineage>
</organism>
<dbReference type="InterPro" id="IPR015943">
    <property type="entry name" value="WD40/YVTN_repeat-like_dom_sf"/>
</dbReference>
<dbReference type="PANTHER" id="PTHR31270">
    <property type="entry name" value="GLUTAMINYL-PEPTIDE CYCLOTRANSFERASE"/>
    <property type="match status" value="1"/>
</dbReference>